<accession>A0A0H2Z1R7</accession>
<sequence length="97" mass="10735">MCAFLLLYPVCLTDQQGNFTDRHIQQFEGINAPVAGAVKEAISEVFSRQAWRKKPATSHAAAFRSAGDIWSTEFCGTFASRTMYFDTTCARSLTDSS</sequence>
<evidence type="ECO:0000313" key="1">
    <source>
        <dbReference type="EMBL" id="ABJ02055.1"/>
    </source>
</evidence>
<keyword evidence="2" id="KW-1185">Reference proteome</keyword>
<dbReference type="Proteomes" id="UP000008216">
    <property type="component" value="Chromosome"/>
</dbReference>
<organism evidence="1 2">
    <name type="scientific">Escherichia coli O1:K1 / APEC</name>
    <dbReference type="NCBI Taxonomy" id="405955"/>
    <lineage>
        <taxon>Bacteria</taxon>
        <taxon>Pseudomonadati</taxon>
        <taxon>Pseudomonadota</taxon>
        <taxon>Gammaproteobacteria</taxon>
        <taxon>Enterobacterales</taxon>
        <taxon>Enterobacteriaceae</taxon>
        <taxon>Escherichia</taxon>
    </lineage>
</organism>
<dbReference type="KEGG" id="ecv:APECO1_3900"/>
<gene>
    <name evidence="1" type="ORF">APECO1_3900</name>
</gene>
<dbReference type="EMBL" id="CP000468">
    <property type="protein sequence ID" value="ABJ02055.1"/>
    <property type="molecule type" value="Genomic_DNA"/>
</dbReference>
<name>A0A0H2Z1R7_ECOK1</name>
<reference evidence="1 2" key="1">
    <citation type="journal article" date="2007" name="J. Bacteriol.">
        <title>The genome sequence of avian pathogenic Escherichia coli strain O1:K1:H7 shares strong similarities with human extraintestinal pathogenic E. coli genomes.</title>
        <authorList>
            <person name="Johnson T.J."/>
            <person name="Kariyawasam S."/>
            <person name="Wannemuehler Y."/>
            <person name="Mangiamele P."/>
            <person name="Johnson S.J."/>
            <person name="Doetkott C."/>
            <person name="Skyberg J.A."/>
            <person name="Lynne A.M."/>
            <person name="Johnson J.R."/>
            <person name="Nolan L.K."/>
        </authorList>
    </citation>
    <scope>NUCLEOTIDE SEQUENCE [LARGE SCALE GENOMIC DNA]</scope>
    <source>
        <strain evidence="1">APEC O1</strain>
    </source>
</reference>
<dbReference type="AlphaFoldDB" id="A0A0H2Z1R7"/>
<evidence type="ECO:0000313" key="2">
    <source>
        <dbReference type="Proteomes" id="UP000008216"/>
    </source>
</evidence>
<dbReference type="HOGENOM" id="CLU_2342305_0_0_6"/>
<protein>
    <submittedName>
        <fullName evidence="1">Uncharacterized protein</fullName>
    </submittedName>
</protein>
<proteinExistence type="predicted"/>